<dbReference type="Pfam" id="PF08220">
    <property type="entry name" value="HTH_DeoR"/>
    <property type="match status" value="1"/>
</dbReference>
<dbReference type="SMART" id="SM00420">
    <property type="entry name" value="HTH_DEOR"/>
    <property type="match status" value="1"/>
</dbReference>
<dbReference type="Gene3D" id="1.10.10.10">
    <property type="entry name" value="Winged helix-like DNA-binding domain superfamily/Winged helix DNA-binding domain"/>
    <property type="match status" value="1"/>
</dbReference>
<dbReference type="SUPFAM" id="SSF46785">
    <property type="entry name" value="Winged helix' DNA-binding domain"/>
    <property type="match status" value="1"/>
</dbReference>
<dbReference type="Pfam" id="PF00455">
    <property type="entry name" value="DeoRC"/>
    <property type="match status" value="1"/>
</dbReference>
<dbReference type="PANTHER" id="PTHR30363">
    <property type="entry name" value="HTH-TYPE TRANSCRIPTIONAL REGULATOR SRLR-RELATED"/>
    <property type="match status" value="1"/>
</dbReference>
<keyword evidence="2" id="KW-0238">DNA-binding</keyword>
<proteinExistence type="predicted"/>
<dbReference type="InterPro" id="IPR014036">
    <property type="entry name" value="DeoR-like_C"/>
</dbReference>
<reference evidence="6" key="1">
    <citation type="journal article" date="2019" name="Int. J. Syst. Evol. Microbiol.">
        <title>The Global Catalogue of Microorganisms (GCM) 10K type strain sequencing project: providing services to taxonomists for standard genome sequencing and annotation.</title>
        <authorList>
            <consortium name="The Broad Institute Genomics Platform"/>
            <consortium name="The Broad Institute Genome Sequencing Center for Infectious Disease"/>
            <person name="Wu L."/>
            <person name="Ma J."/>
        </authorList>
    </citation>
    <scope>NUCLEOTIDE SEQUENCE [LARGE SCALE GENOMIC DNA]</scope>
    <source>
        <strain evidence="6">CGMCC 1.15043</strain>
    </source>
</reference>
<comment type="caution">
    <text evidence="5">The sequence shown here is derived from an EMBL/GenBank/DDBJ whole genome shotgun (WGS) entry which is preliminary data.</text>
</comment>
<feature type="domain" description="HTH deoR-type" evidence="4">
    <location>
        <begin position="5"/>
        <end position="60"/>
    </location>
</feature>
<dbReference type="InterPro" id="IPR037171">
    <property type="entry name" value="NagB/RpiA_transferase-like"/>
</dbReference>
<keyword evidence="3" id="KW-0804">Transcription</keyword>
<sequence length="261" mass="29157">MSLLGQERREHILQTLLRDGKVKVLPMADELGVSSETVRRDLDALELEGHLQRVYGGAVRASYENGEPTFVQRTQLFVDAKKKIGERAAQLIEDGDTIALDVGTTMMELAKAIQGKRNLTILTNSLPIASYLCEALNSNRFTGKVFLLGGQLNPEQQSLTGPLCEQLMEQFYLNKAFLSIGGISLTGGVTDYDLNETYMTKKFAKSAREVIVLADQSKIGVQAFVHLMPLDQIDVIVSDQPYPKEWKETIEQKDIYWLTSE</sequence>
<accession>A0ABQ1F5C0</accession>
<dbReference type="Gene3D" id="3.30.750.70">
    <property type="entry name" value="4-hydroxybutyrate coenzyme like domains"/>
    <property type="match status" value="1"/>
</dbReference>
<evidence type="ECO:0000256" key="1">
    <source>
        <dbReference type="ARBA" id="ARBA00023015"/>
    </source>
</evidence>
<organism evidence="5 6">
    <name type="scientific">Paenibacillus marchantiophytorum</name>
    <dbReference type="NCBI Taxonomy" id="1619310"/>
    <lineage>
        <taxon>Bacteria</taxon>
        <taxon>Bacillati</taxon>
        <taxon>Bacillota</taxon>
        <taxon>Bacilli</taxon>
        <taxon>Bacillales</taxon>
        <taxon>Paenibacillaceae</taxon>
        <taxon>Paenibacillus</taxon>
    </lineage>
</organism>
<keyword evidence="1" id="KW-0805">Transcription regulation</keyword>
<dbReference type="EMBL" id="BMHE01000038">
    <property type="protein sequence ID" value="GGA00451.1"/>
    <property type="molecule type" value="Genomic_DNA"/>
</dbReference>
<dbReference type="InterPro" id="IPR036390">
    <property type="entry name" value="WH_DNA-bd_sf"/>
</dbReference>
<evidence type="ECO:0000313" key="6">
    <source>
        <dbReference type="Proteomes" id="UP000615455"/>
    </source>
</evidence>
<evidence type="ECO:0000259" key="4">
    <source>
        <dbReference type="PROSITE" id="PS51000"/>
    </source>
</evidence>
<evidence type="ECO:0000313" key="5">
    <source>
        <dbReference type="EMBL" id="GGA00451.1"/>
    </source>
</evidence>
<dbReference type="SMART" id="SM01134">
    <property type="entry name" value="DeoRC"/>
    <property type="match status" value="1"/>
</dbReference>
<dbReference type="SUPFAM" id="SSF100950">
    <property type="entry name" value="NagB/RpiA/CoA transferase-like"/>
    <property type="match status" value="1"/>
</dbReference>
<keyword evidence="6" id="KW-1185">Reference proteome</keyword>
<dbReference type="PROSITE" id="PS00894">
    <property type="entry name" value="HTH_DEOR_1"/>
    <property type="match status" value="1"/>
</dbReference>
<dbReference type="PRINTS" id="PR00037">
    <property type="entry name" value="HTHLACR"/>
</dbReference>
<evidence type="ECO:0000256" key="2">
    <source>
        <dbReference type="ARBA" id="ARBA00023125"/>
    </source>
</evidence>
<name>A0ABQ1F5C0_9BACL</name>
<protein>
    <submittedName>
        <fullName evidence="5">DeoR family transcriptional regulator</fullName>
    </submittedName>
</protein>
<evidence type="ECO:0000256" key="3">
    <source>
        <dbReference type="ARBA" id="ARBA00023163"/>
    </source>
</evidence>
<gene>
    <name evidence="5" type="ORF">GCM10008018_53400</name>
</gene>
<dbReference type="PANTHER" id="PTHR30363:SF44">
    <property type="entry name" value="AGA OPERON TRANSCRIPTIONAL REPRESSOR-RELATED"/>
    <property type="match status" value="1"/>
</dbReference>
<dbReference type="InterPro" id="IPR018356">
    <property type="entry name" value="Tscrpt_reg_HTH_DeoR_CS"/>
</dbReference>
<dbReference type="InterPro" id="IPR001034">
    <property type="entry name" value="DeoR_HTH"/>
</dbReference>
<dbReference type="InterPro" id="IPR050313">
    <property type="entry name" value="Carb_Metab_HTH_regulators"/>
</dbReference>
<dbReference type="InterPro" id="IPR036388">
    <property type="entry name" value="WH-like_DNA-bd_sf"/>
</dbReference>
<dbReference type="PROSITE" id="PS51000">
    <property type="entry name" value="HTH_DEOR_2"/>
    <property type="match status" value="1"/>
</dbReference>
<dbReference type="Proteomes" id="UP000615455">
    <property type="component" value="Unassembled WGS sequence"/>
</dbReference>